<accession>A0A9W9YV26</accession>
<dbReference type="AlphaFoldDB" id="A0A9W9YV26"/>
<name>A0A9W9YV26_9CNID</name>
<dbReference type="EMBL" id="MU826877">
    <property type="protein sequence ID" value="KAJ7369967.1"/>
    <property type="molecule type" value="Genomic_DNA"/>
</dbReference>
<keyword evidence="3" id="KW-1185">Reference proteome</keyword>
<evidence type="ECO:0000313" key="2">
    <source>
        <dbReference type="EMBL" id="KAJ7369967.1"/>
    </source>
</evidence>
<feature type="compositionally biased region" description="Low complexity" evidence="1">
    <location>
        <begin position="20"/>
        <end position="32"/>
    </location>
</feature>
<protein>
    <submittedName>
        <fullName evidence="2">Uncharacterized protein</fullName>
    </submittedName>
</protein>
<evidence type="ECO:0000256" key="1">
    <source>
        <dbReference type="SAM" id="MobiDB-lite"/>
    </source>
</evidence>
<sequence length="113" mass="11982">MPAVLGFANSLGVQQQPTNSVQSSQPAASPSVIGLPVRLPGTSSYEAGERNGFVRRNFNTFSGSALNSQAVSSPSGNLSTISAQQLQQVVISRMLAPSLTFREYRDGRRLPTS</sequence>
<reference evidence="2" key="1">
    <citation type="submission" date="2023-01" db="EMBL/GenBank/DDBJ databases">
        <title>Genome assembly of the deep-sea coral Lophelia pertusa.</title>
        <authorList>
            <person name="Herrera S."/>
            <person name="Cordes E."/>
        </authorList>
    </citation>
    <scope>NUCLEOTIDE SEQUENCE</scope>
    <source>
        <strain evidence="2">USNM1676648</strain>
        <tissue evidence="2">Polyp</tissue>
    </source>
</reference>
<proteinExistence type="predicted"/>
<feature type="region of interest" description="Disordered" evidence="1">
    <location>
        <begin position="1"/>
        <end position="35"/>
    </location>
</feature>
<dbReference type="Proteomes" id="UP001163046">
    <property type="component" value="Unassembled WGS sequence"/>
</dbReference>
<organism evidence="2 3">
    <name type="scientific">Desmophyllum pertusum</name>
    <dbReference type="NCBI Taxonomy" id="174260"/>
    <lineage>
        <taxon>Eukaryota</taxon>
        <taxon>Metazoa</taxon>
        <taxon>Cnidaria</taxon>
        <taxon>Anthozoa</taxon>
        <taxon>Hexacorallia</taxon>
        <taxon>Scleractinia</taxon>
        <taxon>Caryophylliina</taxon>
        <taxon>Caryophylliidae</taxon>
        <taxon>Desmophyllum</taxon>
    </lineage>
</organism>
<evidence type="ECO:0000313" key="3">
    <source>
        <dbReference type="Proteomes" id="UP001163046"/>
    </source>
</evidence>
<gene>
    <name evidence="2" type="ORF">OS493_035138</name>
</gene>
<comment type="caution">
    <text evidence="2">The sequence shown here is derived from an EMBL/GenBank/DDBJ whole genome shotgun (WGS) entry which is preliminary data.</text>
</comment>